<sequence length="240" mass="26157">MNTNKLDALAASDIEVTNSNNIVTIGNEYIEREFSTVDNKLKTTSIENKRAKTTFEPATGSEEFIIKTTKEQKDAPVVPALNRNGWTATADSFHNPSGPSDGPAQNLLDGDVNSIWHTNYGGGTGDQEYPHNVVINLKGEETFQAFSYTPRQQGEETNGNIQGYELWVYNGPVGDDLAVDSSEWKQVAKGNFVYEGVNPIYVNLKEATTATQIKFVATSSNNGAKFAGGAEFNFEGLSKN</sequence>
<comment type="caution">
    <text evidence="3">The sequence shown here is derived from an EMBL/GenBank/DDBJ whole genome shotgun (WGS) entry which is preliminary data.</text>
</comment>
<dbReference type="InterPro" id="IPR008979">
    <property type="entry name" value="Galactose-bd-like_sf"/>
</dbReference>
<evidence type="ECO:0000313" key="3">
    <source>
        <dbReference type="EMBL" id="MBS5588999.1"/>
    </source>
</evidence>
<dbReference type="Gene3D" id="2.60.120.260">
    <property type="entry name" value="Galactose-binding domain-like"/>
    <property type="match status" value="1"/>
</dbReference>
<evidence type="ECO:0000313" key="4">
    <source>
        <dbReference type="Proteomes" id="UP000751224"/>
    </source>
</evidence>
<dbReference type="InterPro" id="IPR000421">
    <property type="entry name" value="FA58C"/>
</dbReference>
<proteinExistence type="predicted"/>
<dbReference type="SUPFAM" id="SSF49785">
    <property type="entry name" value="Galactose-binding domain-like"/>
    <property type="match status" value="1"/>
</dbReference>
<protein>
    <submittedName>
        <fullName evidence="3">Discoidin domain-containing protein</fullName>
    </submittedName>
</protein>
<dbReference type="AlphaFoldDB" id="A0A943I739"/>
<evidence type="ECO:0000259" key="2">
    <source>
        <dbReference type="Pfam" id="PF00754"/>
    </source>
</evidence>
<accession>A0A943I739</accession>
<reference evidence="3" key="1">
    <citation type="submission" date="2021-02" db="EMBL/GenBank/DDBJ databases">
        <title>Infant gut strain persistence is associated with maternal origin, phylogeny, and functional potential including surface adhesion and iron acquisition.</title>
        <authorList>
            <person name="Lou Y.C."/>
        </authorList>
    </citation>
    <scope>NUCLEOTIDE SEQUENCE</scope>
    <source>
        <strain evidence="3">L3_108_000G1_dasL3_108_000G1_metabat.metabat.11</strain>
    </source>
</reference>
<dbReference type="EMBL" id="JAGZCC010000071">
    <property type="protein sequence ID" value="MBS5588999.1"/>
    <property type="molecule type" value="Genomic_DNA"/>
</dbReference>
<feature type="domain" description="F5/8 type C" evidence="2">
    <location>
        <begin position="98"/>
        <end position="232"/>
    </location>
</feature>
<feature type="compositionally biased region" description="Polar residues" evidence="1">
    <location>
        <begin position="88"/>
        <end position="98"/>
    </location>
</feature>
<organism evidence="3 4">
    <name type="scientific">Thomasclavelia spiroformis</name>
    <dbReference type="NCBI Taxonomy" id="29348"/>
    <lineage>
        <taxon>Bacteria</taxon>
        <taxon>Bacillati</taxon>
        <taxon>Bacillota</taxon>
        <taxon>Erysipelotrichia</taxon>
        <taxon>Erysipelotrichales</taxon>
        <taxon>Coprobacillaceae</taxon>
        <taxon>Thomasclavelia</taxon>
    </lineage>
</organism>
<dbReference type="RefSeq" id="WP_008792843.1">
    <property type="nucleotide sequence ID" value="NZ_JAGZCC010000071.1"/>
</dbReference>
<name>A0A943I739_9FIRM</name>
<evidence type="ECO:0000256" key="1">
    <source>
        <dbReference type="SAM" id="MobiDB-lite"/>
    </source>
</evidence>
<gene>
    <name evidence="3" type="ORF">KHX14_09375</name>
</gene>
<feature type="region of interest" description="Disordered" evidence="1">
    <location>
        <begin position="88"/>
        <end position="107"/>
    </location>
</feature>
<dbReference type="Proteomes" id="UP000751224">
    <property type="component" value="Unassembled WGS sequence"/>
</dbReference>
<dbReference type="Pfam" id="PF00754">
    <property type="entry name" value="F5_F8_type_C"/>
    <property type="match status" value="1"/>
</dbReference>